<evidence type="ECO:0000313" key="5">
    <source>
        <dbReference type="Proteomes" id="UP001438707"/>
    </source>
</evidence>
<evidence type="ECO:0000259" key="3">
    <source>
        <dbReference type="Pfam" id="PF05529"/>
    </source>
</evidence>
<feature type="transmembrane region" description="Helical" evidence="2">
    <location>
        <begin position="47"/>
        <end position="69"/>
    </location>
</feature>
<keyword evidence="5" id="KW-1185">Reference proteome</keyword>
<dbReference type="Pfam" id="PF05529">
    <property type="entry name" value="Bap31"/>
    <property type="match status" value="1"/>
</dbReference>
<feature type="transmembrane region" description="Helical" evidence="2">
    <location>
        <begin position="107"/>
        <end position="124"/>
    </location>
</feature>
<keyword evidence="2" id="KW-1133">Transmembrane helix</keyword>
<protein>
    <recommendedName>
        <fullName evidence="3">BAP29/BAP31 transmembrane domain-containing protein</fullName>
    </recommendedName>
</protein>
<proteinExistence type="predicted"/>
<evidence type="ECO:0000256" key="2">
    <source>
        <dbReference type="SAM" id="Phobius"/>
    </source>
</evidence>
<dbReference type="EMBL" id="JALJOS010000011">
    <property type="protein sequence ID" value="KAK9833055.1"/>
    <property type="molecule type" value="Genomic_DNA"/>
</dbReference>
<keyword evidence="2" id="KW-0812">Transmembrane</keyword>
<dbReference type="AlphaFoldDB" id="A0AAW1RG46"/>
<evidence type="ECO:0000313" key="4">
    <source>
        <dbReference type="EMBL" id="KAK9833055.1"/>
    </source>
</evidence>
<comment type="caution">
    <text evidence="4">The sequence shown here is derived from an EMBL/GenBank/DDBJ whole genome shotgun (WGS) entry which is preliminary data.</text>
</comment>
<keyword evidence="2" id="KW-0472">Membrane</keyword>
<feature type="region of interest" description="Disordered" evidence="1">
    <location>
        <begin position="142"/>
        <end position="164"/>
    </location>
</feature>
<dbReference type="Proteomes" id="UP001438707">
    <property type="component" value="Unassembled WGS sequence"/>
</dbReference>
<reference evidence="4 5" key="1">
    <citation type="journal article" date="2024" name="Nat. Commun.">
        <title>Phylogenomics reveals the evolutionary origins of lichenization in chlorophyte algae.</title>
        <authorList>
            <person name="Puginier C."/>
            <person name="Libourel C."/>
            <person name="Otte J."/>
            <person name="Skaloud P."/>
            <person name="Haon M."/>
            <person name="Grisel S."/>
            <person name="Petersen M."/>
            <person name="Berrin J.G."/>
            <person name="Delaux P.M."/>
            <person name="Dal Grande F."/>
            <person name="Keller J."/>
        </authorList>
    </citation>
    <scope>NUCLEOTIDE SEQUENCE [LARGE SCALE GENOMIC DNA]</scope>
    <source>
        <strain evidence="4 5">SAG 2145</strain>
    </source>
</reference>
<name>A0AAW1RG46_9CHLO</name>
<organism evidence="4 5">
    <name type="scientific">Apatococcus lobatus</name>
    <dbReference type="NCBI Taxonomy" id="904363"/>
    <lineage>
        <taxon>Eukaryota</taxon>
        <taxon>Viridiplantae</taxon>
        <taxon>Chlorophyta</taxon>
        <taxon>core chlorophytes</taxon>
        <taxon>Trebouxiophyceae</taxon>
        <taxon>Chlorellales</taxon>
        <taxon>Chlorellaceae</taxon>
        <taxon>Apatococcus</taxon>
    </lineage>
</organism>
<evidence type="ECO:0000256" key="1">
    <source>
        <dbReference type="SAM" id="MobiDB-lite"/>
    </source>
</evidence>
<feature type="domain" description="BAP29/BAP31 transmembrane" evidence="3">
    <location>
        <begin position="8"/>
        <end position="139"/>
    </location>
</feature>
<feature type="transmembrane region" description="Helical" evidence="2">
    <location>
        <begin position="7"/>
        <end position="27"/>
    </location>
</feature>
<gene>
    <name evidence="4" type="ORF">WJX74_005968</name>
</gene>
<sequence length="164" mass="17855">MAGGWGLLVELCLPVPFVLLILLTFPAPRSFNRTVLTLVDRTLGVRFVGTFSLLHIMLVVTGAAFLATIQATMGVSKERRAGVAGGEETPGMIASHLAKKWRNERNFWISFICFVLWCLLARLHKIMVDKAQLEDRLRALSSPGAATKPASTPPPASTVPKKTS</sequence>
<dbReference type="InterPro" id="IPR040463">
    <property type="entry name" value="BAP29/BAP31_N"/>
</dbReference>
<accession>A0AAW1RG46</accession>